<proteinExistence type="predicted"/>
<accession>A0A194S719</accession>
<evidence type="ECO:0008006" key="3">
    <source>
        <dbReference type="Google" id="ProtNLM"/>
    </source>
</evidence>
<dbReference type="Gene3D" id="3.40.50.1000">
    <property type="entry name" value="HAD superfamily/HAD-like"/>
    <property type="match status" value="1"/>
</dbReference>
<dbReference type="InterPro" id="IPR010036">
    <property type="entry name" value="MDP_1_eu_arc"/>
</dbReference>
<dbReference type="InterPro" id="IPR010033">
    <property type="entry name" value="HAD_SF_ppase_IIIC"/>
</dbReference>
<dbReference type="AlphaFoldDB" id="A0A194S719"/>
<dbReference type="NCBIfam" id="TIGR01681">
    <property type="entry name" value="HAD-SF-IIIC"/>
    <property type="match status" value="1"/>
</dbReference>
<dbReference type="InterPro" id="IPR023214">
    <property type="entry name" value="HAD_sf"/>
</dbReference>
<dbReference type="SFLD" id="SFLDS00003">
    <property type="entry name" value="Haloacid_Dehalogenase"/>
    <property type="match status" value="1"/>
</dbReference>
<dbReference type="STRING" id="578459.A0A194S719"/>
<dbReference type="SUPFAM" id="SSF56784">
    <property type="entry name" value="HAD-like"/>
    <property type="match status" value="1"/>
</dbReference>
<gene>
    <name evidence="1" type="ORF">RHOBADRAFT_34926</name>
</gene>
<dbReference type="SFLD" id="SFLDG01129">
    <property type="entry name" value="C1.5:_HAD__Beta-PGM__Phosphata"/>
    <property type="match status" value="1"/>
</dbReference>
<organism evidence="1 2">
    <name type="scientific">Rhodotorula graminis (strain WP1)</name>
    <dbReference type="NCBI Taxonomy" id="578459"/>
    <lineage>
        <taxon>Eukaryota</taxon>
        <taxon>Fungi</taxon>
        <taxon>Dikarya</taxon>
        <taxon>Basidiomycota</taxon>
        <taxon>Pucciniomycotina</taxon>
        <taxon>Microbotryomycetes</taxon>
        <taxon>Sporidiobolales</taxon>
        <taxon>Sporidiobolaceae</taxon>
        <taxon>Rhodotorula</taxon>
    </lineage>
</organism>
<dbReference type="PANTHER" id="PTHR17901">
    <property type="entry name" value="MAGNESIUM-DEPENDENT PHOSPHATASE 1 MDP1"/>
    <property type="match status" value="1"/>
</dbReference>
<sequence length="204" mass="23004">MGKGTEPVVLSEPLPKCVVFDLDYTLWPCWCDTHVTPPLKRRGDDVNQVYDRHGDPLSFYPDVPGILLQLHRSKIHVAAASRTHAPKVARQILDQLLVPGSLNDGGGKDPLNARKDKGDTVSAIKLFDLMEIYPGSKMEHFRELNRKTGIAFEDMLFFDDESRNREVTKLGVTFVLVPNGGTTRALFESGLEAWRKSWSDRRTE</sequence>
<dbReference type="GeneID" id="28973693"/>
<name>A0A194S719_RHOGW</name>
<dbReference type="RefSeq" id="XP_018272344.1">
    <property type="nucleotide sequence ID" value="XM_018413244.1"/>
</dbReference>
<protein>
    <recommendedName>
        <fullName evidence="3">Magnesium-dependent phosphatase-1</fullName>
    </recommendedName>
</protein>
<dbReference type="PANTHER" id="PTHR17901:SF14">
    <property type="entry name" value="MAGNESIUM-DEPENDENT PHOSPHATASE 1"/>
    <property type="match status" value="1"/>
</dbReference>
<dbReference type="CDD" id="cd07501">
    <property type="entry name" value="HAD_MDP-1_like"/>
    <property type="match status" value="1"/>
</dbReference>
<keyword evidence="2" id="KW-1185">Reference proteome</keyword>
<dbReference type="OMA" id="GVWAWRK"/>
<dbReference type="SFLD" id="SFLDG01131">
    <property type="entry name" value="C1.5.2:_MDP_Like"/>
    <property type="match status" value="1"/>
</dbReference>
<dbReference type="OrthoDB" id="2865258at2759"/>
<evidence type="ECO:0000313" key="1">
    <source>
        <dbReference type="EMBL" id="KPV76295.1"/>
    </source>
</evidence>
<dbReference type="Pfam" id="PF12689">
    <property type="entry name" value="Acid_PPase"/>
    <property type="match status" value="1"/>
</dbReference>
<dbReference type="GO" id="GO:0003993">
    <property type="term" value="F:acid phosphatase activity"/>
    <property type="evidence" value="ECO:0007669"/>
    <property type="project" value="TreeGrafter"/>
</dbReference>
<dbReference type="Proteomes" id="UP000053890">
    <property type="component" value="Unassembled WGS sequence"/>
</dbReference>
<evidence type="ECO:0000313" key="2">
    <source>
        <dbReference type="Proteomes" id="UP000053890"/>
    </source>
</evidence>
<dbReference type="EMBL" id="KQ474076">
    <property type="protein sequence ID" value="KPV76295.1"/>
    <property type="molecule type" value="Genomic_DNA"/>
</dbReference>
<reference evidence="1 2" key="1">
    <citation type="journal article" date="2015" name="Front. Microbiol.">
        <title>Genome sequence of the plant growth promoting endophytic yeast Rhodotorula graminis WP1.</title>
        <authorList>
            <person name="Firrincieli A."/>
            <person name="Otillar R."/>
            <person name="Salamov A."/>
            <person name="Schmutz J."/>
            <person name="Khan Z."/>
            <person name="Redman R.S."/>
            <person name="Fleck N.D."/>
            <person name="Lindquist E."/>
            <person name="Grigoriev I.V."/>
            <person name="Doty S.L."/>
        </authorList>
    </citation>
    <scope>NUCLEOTIDE SEQUENCE [LARGE SCALE GENOMIC DNA]</scope>
    <source>
        <strain evidence="1 2">WP1</strain>
    </source>
</reference>
<dbReference type="NCBIfam" id="TIGR01685">
    <property type="entry name" value="MDP-1"/>
    <property type="match status" value="1"/>
</dbReference>
<dbReference type="InterPro" id="IPR035679">
    <property type="entry name" value="MDP-1_euk"/>
</dbReference>
<dbReference type="InterPro" id="IPR036412">
    <property type="entry name" value="HAD-like_sf"/>
</dbReference>